<evidence type="ECO:0000313" key="6">
    <source>
        <dbReference type="EMBL" id="MBN8743292.1"/>
    </source>
</evidence>
<dbReference type="InterPro" id="IPR011701">
    <property type="entry name" value="MFS"/>
</dbReference>
<feature type="transmembrane region" description="Helical" evidence="4">
    <location>
        <begin position="289"/>
        <end position="308"/>
    </location>
</feature>
<protein>
    <submittedName>
        <fullName evidence="6">MFS transporter</fullName>
    </submittedName>
</protein>
<feature type="transmembrane region" description="Helical" evidence="4">
    <location>
        <begin position="35"/>
        <end position="55"/>
    </location>
</feature>
<dbReference type="GO" id="GO:0022857">
    <property type="term" value="F:transmembrane transporter activity"/>
    <property type="evidence" value="ECO:0007669"/>
    <property type="project" value="InterPro"/>
</dbReference>
<dbReference type="AlphaFoldDB" id="A0A8I1MUQ6"/>
<dbReference type="Pfam" id="PF07690">
    <property type="entry name" value="MFS_1"/>
    <property type="match status" value="2"/>
</dbReference>
<dbReference type="InterPro" id="IPR036259">
    <property type="entry name" value="MFS_trans_sf"/>
</dbReference>
<evidence type="ECO:0000256" key="2">
    <source>
        <dbReference type="ARBA" id="ARBA00022989"/>
    </source>
</evidence>
<dbReference type="Proteomes" id="UP000664800">
    <property type="component" value="Unassembled WGS sequence"/>
</dbReference>
<dbReference type="PANTHER" id="PTHR23518:SF2">
    <property type="entry name" value="MAJOR FACILITATOR SUPERFAMILY TRANSPORTER"/>
    <property type="match status" value="1"/>
</dbReference>
<dbReference type="EMBL" id="JAFKMR010000011">
    <property type="protein sequence ID" value="MBN8743292.1"/>
    <property type="molecule type" value="Genomic_DNA"/>
</dbReference>
<dbReference type="SUPFAM" id="SSF103473">
    <property type="entry name" value="MFS general substrate transporter"/>
    <property type="match status" value="1"/>
</dbReference>
<feature type="transmembrane region" description="Helical" evidence="4">
    <location>
        <begin position="350"/>
        <end position="372"/>
    </location>
</feature>
<evidence type="ECO:0000256" key="4">
    <source>
        <dbReference type="SAM" id="Phobius"/>
    </source>
</evidence>
<evidence type="ECO:0000256" key="1">
    <source>
        <dbReference type="ARBA" id="ARBA00022692"/>
    </source>
</evidence>
<name>A0A8I1MUQ6_THIA3</name>
<keyword evidence="3 4" id="KW-0472">Membrane</keyword>
<accession>A0A8I1MUQ6</accession>
<proteinExistence type="predicted"/>
<evidence type="ECO:0000256" key="3">
    <source>
        <dbReference type="ARBA" id="ARBA00023136"/>
    </source>
</evidence>
<dbReference type="Gene3D" id="1.20.1250.20">
    <property type="entry name" value="MFS general substrate transporter like domains"/>
    <property type="match status" value="2"/>
</dbReference>
<keyword evidence="1 4" id="KW-0812">Transmembrane</keyword>
<feature type="transmembrane region" description="Helical" evidence="4">
    <location>
        <begin position="221"/>
        <end position="240"/>
    </location>
</feature>
<comment type="caution">
    <text evidence="6">The sequence shown here is derived from an EMBL/GenBank/DDBJ whole genome shotgun (WGS) entry which is preliminary data.</text>
</comment>
<evidence type="ECO:0000313" key="7">
    <source>
        <dbReference type="Proteomes" id="UP000664800"/>
    </source>
</evidence>
<dbReference type="CDD" id="cd17370">
    <property type="entry name" value="MFS_MJ1317_like"/>
    <property type="match status" value="1"/>
</dbReference>
<dbReference type="RefSeq" id="WP_276727871.1">
    <property type="nucleotide sequence ID" value="NZ_JAFKMR010000011.1"/>
</dbReference>
<reference evidence="6" key="1">
    <citation type="submission" date="2021-02" db="EMBL/GenBank/DDBJ databases">
        <title>Thiocyanate and organic carbon inputs drive convergent selection for specific autotrophic Afipia and Thiobacillus strains within complex microbiomes.</title>
        <authorList>
            <person name="Huddy R.J."/>
            <person name="Sachdeva R."/>
            <person name="Kadzinga F."/>
            <person name="Kantor R.S."/>
            <person name="Harrison S.T.L."/>
            <person name="Banfield J.F."/>
        </authorList>
    </citation>
    <scope>NUCLEOTIDE SEQUENCE</scope>
    <source>
        <strain evidence="6">SCN18_13_7_16_R3_B_64_19</strain>
    </source>
</reference>
<keyword evidence="2 4" id="KW-1133">Transmembrane helix</keyword>
<dbReference type="InterPro" id="IPR020846">
    <property type="entry name" value="MFS_dom"/>
</dbReference>
<feature type="transmembrane region" description="Helical" evidence="4">
    <location>
        <begin position="252"/>
        <end position="277"/>
    </location>
</feature>
<gene>
    <name evidence="6" type="ORF">J0I24_03195</name>
</gene>
<feature type="transmembrane region" description="Helical" evidence="4">
    <location>
        <begin position="378"/>
        <end position="399"/>
    </location>
</feature>
<evidence type="ECO:0000259" key="5">
    <source>
        <dbReference type="PROSITE" id="PS50850"/>
    </source>
</evidence>
<sequence>MQLPSDPTSSRLPRTVWMLGLVSLFMDMSSELIHALLPVYMTTVLGLSVLSVGVVEGIAEATASMLKVVSGVWSDKIGSRKWLAVAGYGLSALTKPLFPLASGAGEVIAARFIDRIGKGIRGAPRDALVADATPPALRNAAYGLRQSLDTVGAVLGPLAAIGLLAVYADNLRLVLWFGVIPAVIAVAILALGVREPRRVQAGVATAKAGKKGMDWRAARELPPAFWQVVSLAALFTLARLTEAFLVLRGDQIGVSVVWIALVTLVLSLAYALSAYPVGLLAARWGRKRLFGLGLAVLAAAMLLLGGVLPLGMPGFWLGVALWGLHMGLTQGLLSAAVAEAAPPQLRGTAFGLYHLTIGLMQLLAAIGAGWLWQTIGSAALFTLAAALALLCLPALWLWLHEQPTTKEET</sequence>
<feature type="transmembrane region" description="Helical" evidence="4">
    <location>
        <begin position="314"/>
        <end position="338"/>
    </location>
</feature>
<feature type="transmembrane region" description="Helical" evidence="4">
    <location>
        <begin position="148"/>
        <end position="167"/>
    </location>
</feature>
<dbReference type="PROSITE" id="PS50850">
    <property type="entry name" value="MFS"/>
    <property type="match status" value="1"/>
</dbReference>
<feature type="domain" description="Major facilitator superfamily (MFS) profile" evidence="5">
    <location>
        <begin position="15"/>
        <end position="403"/>
    </location>
</feature>
<dbReference type="PANTHER" id="PTHR23518">
    <property type="entry name" value="C-METHYLTRANSFERASE"/>
    <property type="match status" value="1"/>
</dbReference>
<organism evidence="6 7">
    <name type="scientific">Thiomonas arsenitoxydans (strain DSM 22701 / CIP 110005 / 3As)</name>
    <dbReference type="NCBI Taxonomy" id="426114"/>
    <lineage>
        <taxon>Bacteria</taxon>
        <taxon>Pseudomonadati</taxon>
        <taxon>Pseudomonadota</taxon>
        <taxon>Betaproteobacteria</taxon>
        <taxon>Burkholderiales</taxon>
        <taxon>Thiomonas</taxon>
    </lineage>
</organism>
<feature type="transmembrane region" description="Helical" evidence="4">
    <location>
        <begin position="173"/>
        <end position="193"/>
    </location>
</feature>